<dbReference type="eggNOG" id="ENOG502SDZR">
    <property type="taxonomic scope" value="Eukaryota"/>
</dbReference>
<reference evidence="3 4" key="1">
    <citation type="journal article" date="2010" name="Nat. Biotechnol.">
        <title>Genome sequence of the model mushroom Schizophyllum commune.</title>
        <authorList>
            <person name="Ohm R.A."/>
            <person name="de Jong J.F."/>
            <person name="Lugones L.G."/>
            <person name="Aerts A."/>
            <person name="Kothe E."/>
            <person name="Stajich J.E."/>
            <person name="de Vries R.P."/>
            <person name="Record E."/>
            <person name="Levasseur A."/>
            <person name="Baker S.E."/>
            <person name="Bartholomew K.A."/>
            <person name="Coutinho P.M."/>
            <person name="Erdmann S."/>
            <person name="Fowler T.J."/>
            <person name="Gathman A.C."/>
            <person name="Lombard V."/>
            <person name="Henrissat B."/>
            <person name="Knabe N."/>
            <person name="Kuees U."/>
            <person name="Lilly W.W."/>
            <person name="Lindquist E."/>
            <person name="Lucas S."/>
            <person name="Magnuson J.K."/>
            <person name="Piumi F."/>
            <person name="Raudaskoski M."/>
            <person name="Salamov A."/>
            <person name="Schmutz J."/>
            <person name="Schwarze F.W.M.R."/>
            <person name="vanKuyk P.A."/>
            <person name="Horton J.S."/>
            <person name="Grigoriev I.V."/>
            <person name="Woesten H.A.B."/>
        </authorList>
    </citation>
    <scope>NUCLEOTIDE SEQUENCE [LARGE SCALE GENOMIC DNA]</scope>
    <source>
        <strain evidence="4">H4-8 / FGSC 9210</strain>
    </source>
</reference>
<accession>D8QID2</accession>
<evidence type="ECO:0000256" key="1">
    <source>
        <dbReference type="SAM" id="Coils"/>
    </source>
</evidence>
<proteinExistence type="predicted"/>
<evidence type="ECO:0000313" key="3">
    <source>
        <dbReference type="EMBL" id="EFI92213.1"/>
    </source>
</evidence>
<feature type="compositionally biased region" description="Basic and acidic residues" evidence="2">
    <location>
        <begin position="1"/>
        <end position="22"/>
    </location>
</feature>
<dbReference type="VEuPathDB" id="FungiDB:SCHCODRAFT_02642909"/>
<dbReference type="InParanoid" id="D8QID2"/>
<dbReference type="EMBL" id="GL377313">
    <property type="protein sequence ID" value="EFI92213.1"/>
    <property type="molecule type" value="Genomic_DNA"/>
</dbReference>
<feature type="compositionally biased region" description="Polar residues" evidence="2">
    <location>
        <begin position="131"/>
        <end position="141"/>
    </location>
</feature>
<keyword evidence="1" id="KW-0175">Coiled coil</keyword>
<feature type="region of interest" description="Disordered" evidence="2">
    <location>
        <begin position="1"/>
        <end position="152"/>
    </location>
</feature>
<sequence length="352" mass="37957">MLFGSKDKDKTAAAESDVKDTTKPTGSILAGEGSRSPTVANGTPDKKTRVLPDANGTVPPASEQGSTRPAVVDDDNDDGYEDIDEEDEDRAVAHPNGSSGWLPATDLPGKGESSAGRRSSVFRNASRRSNRPGSRTRSLNRAGSVGYAASTTSSVARRSLYTNSDGRVVNGSAFISGAGTTGPDAAAIPDDSLHRRRTSASAALSPKQNKKIEKKEAAGVKNLSRVIKQESRVEKKALNVIIQELADLQRMQKEAVKREAKAHAAHVKAVTAHHKAEEEYIAARVKYETTLAEMNAFGEALELARENARQTTEAMQEKSQEVDALRTMYGVDEREREVKLTSIAPKKTSWFH</sequence>
<dbReference type="KEGG" id="scm:SCHCO_02642909"/>
<keyword evidence="4" id="KW-1185">Reference proteome</keyword>
<gene>
    <name evidence="3" type="ORF">SCHCODRAFT_258666</name>
</gene>
<dbReference type="Proteomes" id="UP000007431">
    <property type="component" value="Unassembled WGS sequence"/>
</dbReference>
<evidence type="ECO:0008006" key="5">
    <source>
        <dbReference type="Google" id="ProtNLM"/>
    </source>
</evidence>
<dbReference type="AlphaFoldDB" id="D8QID2"/>
<dbReference type="GeneID" id="9596680"/>
<protein>
    <recommendedName>
        <fullName evidence="5">DNA binding protein Ncp1</fullName>
    </recommendedName>
</protein>
<evidence type="ECO:0000313" key="4">
    <source>
        <dbReference type="Proteomes" id="UP000007431"/>
    </source>
</evidence>
<organism evidence="4">
    <name type="scientific">Schizophyllum commune (strain H4-8 / FGSC 9210)</name>
    <name type="common">Split gill fungus</name>
    <dbReference type="NCBI Taxonomy" id="578458"/>
    <lineage>
        <taxon>Eukaryota</taxon>
        <taxon>Fungi</taxon>
        <taxon>Dikarya</taxon>
        <taxon>Basidiomycota</taxon>
        <taxon>Agaricomycotina</taxon>
        <taxon>Agaricomycetes</taxon>
        <taxon>Agaricomycetidae</taxon>
        <taxon>Agaricales</taxon>
        <taxon>Schizophyllaceae</taxon>
        <taxon>Schizophyllum</taxon>
    </lineage>
</organism>
<evidence type="ECO:0000256" key="2">
    <source>
        <dbReference type="SAM" id="MobiDB-lite"/>
    </source>
</evidence>
<dbReference type="HOGENOM" id="CLU_055168_0_0_1"/>
<dbReference type="OMA" id="EVSHINT"/>
<name>D8QID2_SCHCM</name>
<feature type="compositionally biased region" description="Acidic residues" evidence="2">
    <location>
        <begin position="72"/>
        <end position="89"/>
    </location>
</feature>
<dbReference type="OrthoDB" id="3267800at2759"/>
<feature type="coiled-coil region" evidence="1">
    <location>
        <begin position="301"/>
        <end position="328"/>
    </location>
</feature>